<name>A0AAN4W2V1_9BACT</name>
<evidence type="ECO:0000313" key="2">
    <source>
        <dbReference type="Proteomes" id="UP001310022"/>
    </source>
</evidence>
<proteinExistence type="predicted"/>
<keyword evidence="2" id="KW-1185">Reference proteome</keyword>
<protein>
    <submittedName>
        <fullName evidence="1">Uncharacterized protein</fullName>
    </submittedName>
</protein>
<dbReference type="AlphaFoldDB" id="A0AAN4W2V1"/>
<evidence type="ECO:0000313" key="1">
    <source>
        <dbReference type="EMBL" id="GJM63618.1"/>
    </source>
</evidence>
<reference evidence="1 2" key="1">
    <citation type="submission" date="2021-12" db="EMBL/GenBank/DDBJ databases">
        <title>Genome sequencing of bacteria with rrn-lacking chromosome and rrn-plasmid.</title>
        <authorList>
            <person name="Anda M."/>
            <person name="Iwasaki W."/>
        </authorList>
    </citation>
    <scope>NUCLEOTIDE SEQUENCE [LARGE SCALE GENOMIC DNA]</scope>
    <source>
        <strain evidence="1 2">NBRC 15940</strain>
    </source>
</reference>
<dbReference type="Proteomes" id="UP001310022">
    <property type="component" value="Unassembled WGS sequence"/>
</dbReference>
<dbReference type="EMBL" id="BQKE01000003">
    <property type="protein sequence ID" value="GJM63618.1"/>
    <property type="molecule type" value="Genomic_DNA"/>
</dbReference>
<gene>
    <name evidence="1" type="ORF">PEDI_41700</name>
</gene>
<sequence length="45" mass="5264">MINYFGCTLMFGSVRSCTCFIEQLEEKVDLQSMESLLGNWHNPYK</sequence>
<accession>A0AAN4W2V1</accession>
<organism evidence="1 2">
    <name type="scientific">Persicobacter diffluens</name>
    <dbReference type="NCBI Taxonomy" id="981"/>
    <lineage>
        <taxon>Bacteria</taxon>
        <taxon>Pseudomonadati</taxon>
        <taxon>Bacteroidota</taxon>
        <taxon>Cytophagia</taxon>
        <taxon>Cytophagales</taxon>
        <taxon>Persicobacteraceae</taxon>
        <taxon>Persicobacter</taxon>
    </lineage>
</organism>
<comment type="caution">
    <text evidence="1">The sequence shown here is derived from an EMBL/GenBank/DDBJ whole genome shotgun (WGS) entry which is preliminary data.</text>
</comment>